<dbReference type="AlphaFoldDB" id="A0A0W0U2T0"/>
<comment type="function">
    <text evidence="5">A flexible structure which links the flagellar filament to the drive apparatus in the basal body.</text>
</comment>
<dbReference type="SUPFAM" id="SSF117143">
    <property type="entry name" value="Flagellar hook protein flgE"/>
    <property type="match status" value="1"/>
</dbReference>
<evidence type="ECO:0000259" key="8">
    <source>
        <dbReference type="Pfam" id="PF07559"/>
    </source>
</evidence>
<dbReference type="PATRIC" id="fig|45065.4.peg.813"/>
<keyword evidence="9" id="KW-0966">Cell projection</keyword>
<dbReference type="InterPro" id="IPR037058">
    <property type="entry name" value="Falgellar_hook_FlgE_sf"/>
</dbReference>
<evidence type="ECO:0000259" key="7">
    <source>
        <dbReference type="Pfam" id="PF06429"/>
    </source>
</evidence>
<dbReference type="GO" id="GO:0071978">
    <property type="term" value="P:bacterial-type flagellum-dependent swarming motility"/>
    <property type="evidence" value="ECO:0007669"/>
    <property type="project" value="TreeGrafter"/>
</dbReference>
<comment type="similarity">
    <text evidence="2 5">Belongs to the flagella basal body rod proteins family.</text>
</comment>
<name>A0A0W0U2T0_9GAMM</name>
<evidence type="ECO:0000256" key="1">
    <source>
        <dbReference type="ARBA" id="ARBA00004117"/>
    </source>
</evidence>
<gene>
    <name evidence="9" type="primary">flgE_1</name>
    <name evidence="9" type="ORF">Lgee_0757</name>
</gene>
<evidence type="ECO:0000313" key="9">
    <source>
        <dbReference type="EMBL" id="KTD02065.1"/>
    </source>
</evidence>
<proteinExistence type="inferred from homology"/>
<dbReference type="GO" id="GO:0009424">
    <property type="term" value="C:bacterial-type flagellum hook"/>
    <property type="evidence" value="ECO:0007669"/>
    <property type="project" value="TreeGrafter"/>
</dbReference>
<dbReference type="Pfam" id="PF07559">
    <property type="entry name" value="FlgE_D2"/>
    <property type="match status" value="1"/>
</dbReference>
<keyword evidence="10" id="KW-1185">Reference proteome</keyword>
<dbReference type="OrthoDB" id="8578401at2"/>
<dbReference type="InterPro" id="IPR037925">
    <property type="entry name" value="FlgE/F/G-like"/>
</dbReference>
<comment type="subcellular location">
    <subcellularLocation>
        <location evidence="1 5">Bacterial flagellum basal body</location>
    </subcellularLocation>
</comment>
<feature type="domain" description="Flagellar hook protein FlgE D2" evidence="8">
    <location>
        <begin position="161"/>
        <end position="283"/>
    </location>
</feature>
<dbReference type="InterPro" id="IPR011491">
    <property type="entry name" value="FlgE_D2"/>
</dbReference>
<keyword evidence="9" id="KW-0969">Cilium</keyword>
<evidence type="ECO:0000256" key="5">
    <source>
        <dbReference type="RuleBase" id="RU362116"/>
    </source>
</evidence>
<dbReference type="InterPro" id="IPR001444">
    <property type="entry name" value="Flag_bb_rod_N"/>
</dbReference>
<dbReference type="EMBL" id="LNYC01000022">
    <property type="protein sequence ID" value="KTD02065.1"/>
    <property type="molecule type" value="Genomic_DNA"/>
</dbReference>
<dbReference type="Proteomes" id="UP000054785">
    <property type="component" value="Unassembled WGS sequence"/>
</dbReference>
<evidence type="ECO:0000256" key="4">
    <source>
        <dbReference type="ARBA" id="ARBA00023143"/>
    </source>
</evidence>
<dbReference type="PANTHER" id="PTHR30435">
    <property type="entry name" value="FLAGELLAR PROTEIN"/>
    <property type="match status" value="1"/>
</dbReference>
<dbReference type="InterPro" id="IPR020013">
    <property type="entry name" value="Flagellar_FlgE/F/G"/>
</dbReference>
<dbReference type="RefSeq" id="WP_028386610.1">
    <property type="nucleotide sequence ID" value="NZ_CAAAHN010000021.1"/>
</dbReference>
<dbReference type="STRING" id="45065.Lgee_0757"/>
<comment type="caution">
    <text evidence="9">The sequence shown here is derived from an EMBL/GenBank/DDBJ whole genome shotgun (WGS) entry which is preliminary data.</text>
</comment>
<keyword evidence="4 5" id="KW-0975">Bacterial flagellum</keyword>
<evidence type="ECO:0000256" key="3">
    <source>
        <dbReference type="ARBA" id="ARBA00019015"/>
    </source>
</evidence>
<dbReference type="PANTHER" id="PTHR30435:SF1">
    <property type="entry name" value="FLAGELLAR HOOK PROTEIN FLGE"/>
    <property type="match status" value="1"/>
</dbReference>
<dbReference type="GO" id="GO:0005829">
    <property type="term" value="C:cytosol"/>
    <property type="evidence" value="ECO:0007669"/>
    <property type="project" value="TreeGrafter"/>
</dbReference>
<dbReference type="InterPro" id="IPR010930">
    <property type="entry name" value="Flg_bb/hook_C_dom"/>
</dbReference>
<evidence type="ECO:0000313" key="10">
    <source>
        <dbReference type="Proteomes" id="UP000054785"/>
    </source>
</evidence>
<keyword evidence="9" id="KW-0282">Flagellum</keyword>
<dbReference type="Pfam" id="PF00460">
    <property type="entry name" value="Flg_bb_rod"/>
    <property type="match status" value="1"/>
</dbReference>
<protein>
    <recommendedName>
        <fullName evidence="3 5">Flagellar hook protein FlgE</fullName>
    </recommendedName>
</protein>
<sequence>MGVGNIANSSMQAAMRNMEVISNNIANVNTPGFKRSSLNFSELYAGNVSDSRQPGLGVRIDSLRQNFSTGRLDSTNSQLDMSLNNDAFFIQRDPFSGTTHYTRAGHFNMDNDGYIYGFSGRVQGFPAKDGVILNSANLVDLQIPNSPLPAKATEKTQIKLNLNAGDEAKTVPFDVSEPNSYNYRSDLTVFDSLGNEGKLSVYYIKQADNSWTAQMLMNGQNIGTGSLTFDGSNGALAAATGFDALSWNPTGGATSPQAFSMDLTGSTQSVMDSREYSKDQNGYPAGIPREYNIDDSGKLNIYYSNGESRYAGQIALARFTAPQGLAKADNMSWLATPDAGDPIINSDNSEGNFSIGTLELSNVDITEELVKLMGAQHDFQASAQIQQTYNQVLQTIEKL</sequence>
<accession>A0A0W0U2T0</accession>
<dbReference type="GO" id="GO:0009425">
    <property type="term" value="C:bacterial-type flagellum basal body"/>
    <property type="evidence" value="ECO:0007669"/>
    <property type="project" value="UniProtKB-SubCell"/>
</dbReference>
<evidence type="ECO:0000256" key="2">
    <source>
        <dbReference type="ARBA" id="ARBA00009677"/>
    </source>
</evidence>
<dbReference type="NCBIfam" id="TIGR03506">
    <property type="entry name" value="FlgEFG_subfam"/>
    <property type="match status" value="1"/>
</dbReference>
<feature type="domain" description="Flagellar basal-body/hook protein C-terminal" evidence="7">
    <location>
        <begin position="356"/>
        <end position="398"/>
    </location>
</feature>
<organism evidence="9 10">
    <name type="scientific">Legionella geestiana</name>
    <dbReference type="NCBI Taxonomy" id="45065"/>
    <lineage>
        <taxon>Bacteria</taxon>
        <taxon>Pseudomonadati</taxon>
        <taxon>Pseudomonadota</taxon>
        <taxon>Gammaproteobacteria</taxon>
        <taxon>Legionellales</taxon>
        <taxon>Legionellaceae</taxon>
        <taxon>Legionella</taxon>
    </lineage>
</organism>
<reference evidence="9 10" key="1">
    <citation type="submission" date="2015-11" db="EMBL/GenBank/DDBJ databases">
        <title>Genomic analysis of 38 Legionella species identifies large and diverse effector repertoires.</title>
        <authorList>
            <person name="Burstein D."/>
            <person name="Amaro F."/>
            <person name="Zusman T."/>
            <person name="Lifshitz Z."/>
            <person name="Cohen O."/>
            <person name="Gilbert J.A."/>
            <person name="Pupko T."/>
            <person name="Shuman H.A."/>
            <person name="Segal G."/>
        </authorList>
    </citation>
    <scope>NUCLEOTIDE SEQUENCE [LARGE SCALE GENOMIC DNA]</scope>
    <source>
        <strain evidence="9 10">ATCC 49504</strain>
    </source>
</reference>
<dbReference type="Gene3D" id="2.60.98.20">
    <property type="entry name" value="Flagellar hook protein FlgE"/>
    <property type="match status" value="1"/>
</dbReference>
<dbReference type="Pfam" id="PF06429">
    <property type="entry name" value="Flg_bbr_C"/>
    <property type="match status" value="1"/>
</dbReference>
<evidence type="ECO:0000259" key="6">
    <source>
        <dbReference type="Pfam" id="PF00460"/>
    </source>
</evidence>
<feature type="domain" description="Flagellar basal body rod protein N-terminal" evidence="6">
    <location>
        <begin position="6"/>
        <end position="34"/>
    </location>
</feature>